<accession>A0A9D7SAT1</accession>
<protein>
    <submittedName>
        <fullName evidence="1">Uncharacterized protein</fullName>
    </submittedName>
</protein>
<dbReference type="SUPFAM" id="SSF55729">
    <property type="entry name" value="Acyl-CoA N-acyltransferases (Nat)"/>
    <property type="match status" value="1"/>
</dbReference>
<gene>
    <name evidence="1" type="ORF">IPO85_12125</name>
</gene>
<dbReference type="Proteomes" id="UP000808349">
    <property type="component" value="Unassembled WGS sequence"/>
</dbReference>
<proteinExistence type="predicted"/>
<sequence>MKVNIEFAEIEASDLDAISYLAQEIDGNPRLSKAFIKHWYFENPTSSYTFWKVTINGQLQGFATINHYHFWFNRKRLLIGMPQNEYIALSSRSKGYFRELYWKTEEISLDKYNVQFLFAFPNKRSAPIFEQKFGYRKCDNPVIILSLFSLSNFFSKQTYKILDHVSLIQKLHFTQLDYALDKSMEYLLWRYKCYTKKELRILEIEDRGELLGYAFLKPIKKYGFSFMILMDLITIDRKHFPQMIKHCKRYCSQQLFFGLLRIQINDEPSTPLFELSFKHKLNFMIKSKSLAEDISLYETKFQFFFGDLDIF</sequence>
<evidence type="ECO:0000313" key="1">
    <source>
        <dbReference type="EMBL" id="MBK9718237.1"/>
    </source>
</evidence>
<comment type="caution">
    <text evidence="1">The sequence shown here is derived from an EMBL/GenBank/DDBJ whole genome shotgun (WGS) entry which is preliminary data.</text>
</comment>
<reference evidence="1 2" key="1">
    <citation type="submission" date="2020-10" db="EMBL/GenBank/DDBJ databases">
        <title>Connecting structure to function with the recovery of over 1000 high-quality activated sludge metagenome-assembled genomes encoding full-length rRNA genes using long-read sequencing.</title>
        <authorList>
            <person name="Singleton C.M."/>
            <person name="Petriglieri F."/>
            <person name="Kristensen J.M."/>
            <person name="Kirkegaard R.H."/>
            <person name="Michaelsen T.Y."/>
            <person name="Andersen M.H."/>
            <person name="Karst S.M."/>
            <person name="Dueholm M.S."/>
            <person name="Nielsen P.H."/>
            <person name="Albertsen M."/>
        </authorList>
    </citation>
    <scope>NUCLEOTIDE SEQUENCE [LARGE SCALE GENOMIC DNA]</scope>
    <source>
        <strain evidence="1">Ribe_18-Q3-R11-54_BAT3C.373</strain>
    </source>
</reference>
<evidence type="ECO:0000313" key="2">
    <source>
        <dbReference type="Proteomes" id="UP000808349"/>
    </source>
</evidence>
<dbReference type="InterPro" id="IPR016181">
    <property type="entry name" value="Acyl_CoA_acyltransferase"/>
</dbReference>
<organism evidence="1 2">
    <name type="scientific">Candidatus Defluviibacterium haderslevense</name>
    <dbReference type="NCBI Taxonomy" id="2981993"/>
    <lineage>
        <taxon>Bacteria</taxon>
        <taxon>Pseudomonadati</taxon>
        <taxon>Bacteroidota</taxon>
        <taxon>Saprospiria</taxon>
        <taxon>Saprospirales</taxon>
        <taxon>Saprospiraceae</taxon>
        <taxon>Candidatus Defluviibacterium</taxon>
    </lineage>
</organism>
<name>A0A9D7SAT1_9BACT</name>
<dbReference type="EMBL" id="JADKFW010000008">
    <property type="protein sequence ID" value="MBK9718237.1"/>
    <property type="molecule type" value="Genomic_DNA"/>
</dbReference>
<dbReference type="Gene3D" id="3.40.630.30">
    <property type="match status" value="1"/>
</dbReference>
<dbReference type="AlphaFoldDB" id="A0A9D7SAT1"/>